<proteinExistence type="predicted"/>
<organism evidence="1">
    <name type="scientific">Streptomyces sp. R28</name>
    <dbReference type="NCBI Taxonomy" id="3238628"/>
    <lineage>
        <taxon>Bacteria</taxon>
        <taxon>Bacillati</taxon>
        <taxon>Actinomycetota</taxon>
        <taxon>Actinomycetes</taxon>
        <taxon>Kitasatosporales</taxon>
        <taxon>Streptomycetaceae</taxon>
        <taxon>Streptomyces</taxon>
    </lineage>
</organism>
<dbReference type="EMBL" id="CP163439">
    <property type="protein sequence ID" value="XDQ34339.1"/>
    <property type="molecule type" value="Genomic_DNA"/>
</dbReference>
<gene>
    <name evidence="1" type="ORF">AB5J49_13870</name>
</gene>
<evidence type="ECO:0008006" key="2">
    <source>
        <dbReference type="Google" id="ProtNLM"/>
    </source>
</evidence>
<sequence>MAENRESTSTRYNAKGLLLGLTALCLAGVAVWFAYAQFFTKGLERLPSKICEGTVERDMVIQVLPSARSAEEGSKRGNPGDDQVFSCHVATSGDSSLLARSWVRPVSKADWLESYGGSGGNNQVIRTSVGGIEALAQLDTEQAAVYVPCASPALSSGDASDDYAVITRLEAGGDLKATGAALRQNLTDIAYQLTKHAYKLAECQGPRDFPEELPRYEDG</sequence>
<dbReference type="RefSeq" id="WP_369168936.1">
    <property type="nucleotide sequence ID" value="NZ_CP163439.1"/>
</dbReference>
<reference evidence="1" key="1">
    <citation type="submission" date="2024-07" db="EMBL/GenBank/DDBJ databases">
        <authorList>
            <person name="Yu S.T."/>
        </authorList>
    </citation>
    <scope>NUCLEOTIDE SEQUENCE</scope>
    <source>
        <strain evidence="1">R28</strain>
    </source>
</reference>
<name>A0AB39PZI2_9ACTN</name>
<protein>
    <recommendedName>
        <fullName evidence="2">Secreted protein</fullName>
    </recommendedName>
</protein>
<accession>A0AB39PZI2</accession>
<dbReference type="AlphaFoldDB" id="A0AB39PZI2"/>
<evidence type="ECO:0000313" key="1">
    <source>
        <dbReference type="EMBL" id="XDQ34339.1"/>
    </source>
</evidence>